<evidence type="ECO:0000313" key="8">
    <source>
        <dbReference type="Proteomes" id="UP000657918"/>
    </source>
</evidence>
<evidence type="ECO:0000256" key="2">
    <source>
        <dbReference type="ARBA" id="ARBA00023015"/>
    </source>
</evidence>
<dbReference type="OrthoDB" id="1698378at2759"/>
<dbReference type="PROSITE" id="PS50863">
    <property type="entry name" value="B3"/>
    <property type="match status" value="1"/>
</dbReference>
<dbReference type="GO" id="GO:0003677">
    <property type="term" value="F:DNA binding"/>
    <property type="evidence" value="ECO:0007669"/>
    <property type="project" value="UniProtKB-KW"/>
</dbReference>
<comment type="caution">
    <text evidence="7">The sequence shown here is derived from an EMBL/GenBank/DDBJ whole genome shotgun (WGS) entry which is preliminary data.</text>
</comment>
<evidence type="ECO:0000256" key="4">
    <source>
        <dbReference type="ARBA" id="ARBA00023163"/>
    </source>
</evidence>
<sequence>MNIEATGTTKQQWTFRLFIRRNNNPNPRPVFTGQWIRFVKEKGLRAGDMIVFSGQQAEGDGVQDCPLKGSKMASVIKAAAAGGCREEVDRSNEGHGRK</sequence>
<dbReference type="Pfam" id="PF02362">
    <property type="entry name" value="B3"/>
    <property type="match status" value="1"/>
</dbReference>
<keyword evidence="3" id="KW-0238">DNA-binding</keyword>
<proteinExistence type="predicted"/>
<gene>
    <name evidence="7" type="ORF">SADUNF_Sadunf01G0177000</name>
</gene>
<accession>A0A835NCZ3</accession>
<dbReference type="InterPro" id="IPR003340">
    <property type="entry name" value="B3_DNA-bd"/>
</dbReference>
<dbReference type="AlphaFoldDB" id="A0A835NCZ3"/>
<keyword evidence="2" id="KW-0805">Transcription regulation</keyword>
<dbReference type="Gene3D" id="2.40.330.10">
    <property type="entry name" value="DNA-binding pseudobarrel domain"/>
    <property type="match status" value="1"/>
</dbReference>
<dbReference type="EMBL" id="JADGMS010000001">
    <property type="protein sequence ID" value="KAF9690259.1"/>
    <property type="molecule type" value="Genomic_DNA"/>
</dbReference>
<keyword evidence="4" id="KW-0804">Transcription</keyword>
<organism evidence="7 8">
    <name type="scientific">Salix dunnii</name>
    <dbReference type="NCBI Taxonomy" id="1413687"/>
    <lineage>
        <taxon>Eukaryota</taxon>
        <taxon>Viridiplantae</taxon>
        <taxon>Streptophyta</taxon>
        <taxon>Embryophyta</taxon>
        <taxon>Tracheophyta</taxon>
        <taxon>Spermatophyta</taxon>
        <taxon>Magnoliopsida</taxon>
        <taxon>eudicotyledons</taxon>
        <taxon>Gunneridae</taxon>
        <taxon>Pentapetalae</taxon>
        <taxon>rosids</taxon>
        <taxon>fabids</taxon>
        <taxon>Malpighiales</taxon>
        <taxon>Salicaceae</taxon>
        <taxon>Saliceae</taxon>
        <taxon>Salix</taxon>
    </lineage>
</organism>
<dbReference type="SUPFAM" id="SSF101936">
    <property type="entry name" value="DNA-binding pseudobarrel domain"/>
    <property type="match status" value="1"/>
</dbReference>
<dbReference type="CDD" id="cd10017">
    <property type="entry name" value="B3_DNA"/>
    <property type="match status" value="1"/>
</dbReference>
<protein>
    <recommendedName>
        <fullName evidence="6">TF-B3 domain-containing protein</fullName>
    </recommendedName>
</protein>
<dbReference type="InterPro" id="IPR015300">
    <property type="entry name" value="DNA-bd_pseudobarrel_sf"/>
</dbReference>
<evidence type="ECO:0000259" key="6">
    <source>
        <dbReference type="PROSITE" id="PS50863"/>
    </source>
</evidence>
<keyword evidence="8" id="KW-1185">Reference proteome</keyword>
<evidence type="ECO:0000256" key="5">
    <source>
        <dbReference type="ARBA" id="ARBA00023242"/>
    </source>
</evidence>
<evidence type="ECO:0000313" key="7">
    <source>
        <dbReference type="EMBL" id="KAF9690259.1"/>
    </source>
</evidence>
<reference evidence="7 8" key="1">
    <citation type="submission" date="2020-10" db="EMBL/GenBank/DDBJ databases">
        <title>Plant Genome Project.</title>
        <authorList>
            <person name="Zhang R.-G."/>
        </authorList>
    </citation>
    <scope>NUCLEOTIDE SEQUENCE [LARGE SCALE GENOMIC DNA]</scope>
    <source>
        <strain evidence="7">FAFU-HL-1</strain>
        <tissue evidence="7">Leaf</tissue>
    </source>
</reference>
<evidence type="ECO:0000256" key="3">
    <source>
        <dbReference type="ARBA" id="ARBA00023125"/>
    </source>
</evidence>
<comment type="subcellular location">
    <subcellularLocation>
        <location evidence="1">Nucleus</location>
    </subcellularLocation>
</comment>
<dbReference type="Proteomes" id="UP000657918">
    <property type="component" value="Unassembled WGS sequence"/>
</dbReference>
<dbReference type="GO" id="GO:0005634">
    <property type="term" value="C:nucleus"/>
    <property type="evidence" value="ECO:0007669"/>
    <property type="project" value="UniProtKB-SubCell"/>
</dbReference>
<evidence type="ECO:0000256" key="1">
    <source>
        <dbReference type="ARBA" id="ARBA00004123"/>
    </source>
</evidence>
<keyword evidence="5" id="KW-0539">Nucleus</keyword>
<feature type="domain" description="TF-B3" evidence="6">
    <location>
        <begin position="1"/>
        <end position="71"/>
    </location>
</feature>
<name>A0A835NCZ3_9ROSI</name>